<dbReference type="FunFam" id="3.40.50.720:FF:000009">
    <property type="entry name" value="Fatty oxidation complex, alpha subunit"/>
    <property type="match status" value="1"/>
</dbReference>
<protein>
    <recommendedName>
        <fullName evidence="2">3-hydroxyacyl-CoA dehydrogenase NAD binding domain-containing protein</fullName>
    </recommendedName>
</protein>
<dbReference type="GO" id="GO:0006631">
    <property type="term" value="P:fatty acid metabolic process"/>
    <property type="evidence" value="ECO:0007669"/>
    <property type="project" value="InterPro"/>
</dbReference>
<name>X1AGA1_9ZZZZ</name>
<dbReference type="GO" id="GO:0016616">
    <property type="term" value="F:oxidoreductase activity, acting on the CH-OH group of donors, NAD or NADP as acceptor"/>
    <property type="evidence" value="ECO:0007669"/>
    <property type="project" value="InterPro"/>
</dbReference>
<proteinExistence type="predicted"/>
<keyword evidence="1" id="KW-0560">Oxidoreductase</keyword>
<dbReference type="Gene3D" id="3.40.50.720">
    <property type="entry name" value="NAD(P)-binding Rossmann-like Domain"/>
    <property type="match status" value="1"/>
</dbReference>
<dbReference type="SUPFAM" id="SSF51735">
    <property type="entry name" value="NAD(P)-binding Rossmann-fold domains"/>
    <property type="match status" value="1"/>
</dbReference>
<evidence type="ECO:0000313" key="3">
    <source>
        <dbReference type="EMBL" id="GAG59081.1"/>
    </source>
</evidence>
<comment type="caution">
    <text evidence="3">The sequence shown here is derived from an EMBL/GenBank/DDBJ whole genome shotgun (WGS) entry which is preliminary data.</text>
</comment>
<dbReference type="InterPro" id="IPR036291">
    <property type="entry name" value="NAD(P)-bd_dom_sf"/>
</dbReference>
<dbReference type="InterPro" id="IPR006176">
    <property type="entry name" value="3-OHacyl-CoA_DH_NAD-bd"/>
</dbReference>
<dbReference type="PANTHER" id="PTHR48075">
    <property type="entry name" value="3-HYDROXYACYL-COA DEHYDROGENASE FAMILY PROTEIN"/>
    <property type="match status" value="1"/>
</dbReference>
<dbReference type="Pfam" id="PF02737">
    <property type="entry name" value="3HCDH_N"/>
    <property type="match status" value="1"/>
</dbReference>
<dbReference type="PANTHER" id="PTHR48075:SF5">
    <property type="entry name" value="3-HYDROXYBUTYRYL-COA DEHYDROGENASE"/>
    <property type="match status" value="1"/>
</dbReference>
<feature type="non-terminal residue" evidence="3">
    <location>
        <position position="208"/>
    </location>
</feature>
<dbReference type="InterPro" id="IPR006180">
    <property type="entry name" value="3-OHacyl-CoA_DH_CS"/>
</dbReference>
<dbReference type="AlphaFoldDB" id="X1AGA1"/>
<dbReference type="EMBL" id="BART01000935">
    <property type="protein sequence ID" value="GAG59081.1"/>
    <property type="molecule type" value="Genomic_DNA"/>
</dbReference>
<evidence type="ECO:0000259" key="2">
    <source>
        <dbReference type="Pfam" id="PF02737"/>
    </source>
</evidence>
<gene>
    <name evidence="3" type="ORF">S01H4_03714</name>
</gene>
<feature type="domain" description="3-hydroxyacyl-CoA dehydrogenase NAD binding" evidence="2">
    <location>
        <begin position="4"/>
        <end position="182"/>
    </location>
</feature>
<evidence type="ECO:0000256" key="1">
    <source>
        <dbReference type="ARBA" id="ARBA00023002"/>
    </source>
</evidence>
<sequence length="208" mass="22862">MIKKIMVIGAGQMGSGIAQVCAQSNFGVLIYDIDEKFTKGAFKKIDAFLSKGVAKGKLTEEEKNKALSKIMTTLNLSDASDVDFVIEAAPENIDLKKKIFSKLDEICPQETILSTNTSSLSITDIASATKRPEKVIGMHFFNPVPLMKLVEIICGLETSRETFNKTEELAIKLGKTPVEVKDFPGFVSNRLLMPMINEAVYVFMEGIS</sequence>
<dbReference type="PROSITE" id="PS00067">
    <property type="entry name" value="3HCDH"/>
    <property type="match status" value="1"/>
</dbReference>
<accession>X1AGA1</accession>
<reference evidence="3" key="1">
    <citation type="journal article" date="2014" name="Front. Microbiol.">
        <title>High frequency of phylogenetically diverse reductive dehalogenase-homologous genes in deep subseafloor sedimentary metagenomes.</title>
        <authorList>
            <person name="Kawai M."/>
            <person name="Futagami T."/>
            <person name="Toyoda A."/>
            <person name="Takaki Y."/>
            <person name="Nishi S."/>
            <person name="Hori S."/>
            <person name="Arai W."/>
            <person name="Tsubouchi T."/>
            <person name="Morono Y."/>
            <person name="Uchiyama I."/>
            <person name="Ito T."/>
            <person name="Fujiyama A."/>
            <person name="Inagaki F."/>
            <person name="Takami H."/>
        </authorList>
    </citation>
    <scope>NUCLEOTIDE SEQUENCE</scope>
    <source>
        <strain evidence="3">Expedition CK06-06</strain>
    </source>
</reference>
<organism evidence="3">
    <name type="scientific">marine sediment metagenome</name>
    <dbReference type="NCBI Taxonomy" id="412755"/>
    <lineage>
        <taxon>unclassified sequences</taxon>
        <taxon>metagenomes</taxon>
        <taxon>ecological metagenomes</taxon>
    </lineage>
</organism>
<dbReference type="GO" id="GO:0070403">
    <property type="term" value="F:NAD+ binding"/>
    <property type="evidence" value="ECO:0007669"/>
    <property type="project" value="InterPro"/>
</dbReference>